<gene>
    <name evidence="3" type="ORF">CEXT_184381</name>
</gene>
<dbReference type="Pfam" id="PF00084">
    <property type="entry name" value="Sushi"/>
    <property type="match status" value="1"/>
</dbReference>
<protein>
    <recommendedName>
        <fullName evidence="2">Sushi domain-containing protein</fullName>
    </recommendedName>
</protein>
<name>A0AAV4N7I0_CAEEX</name>
<keyword evidence="1" id="KW-1015">Disulfide bond</keyword>
<comment type="caution">
    <text evidence="3">The sequence shown here is derived from an EMBL/GenBank/DDBJ whole genome shotgun (WGS) entry which is preliminary data.</text>
</comment>
<dbReference type="EMBL" id="BPLR01002938">
    <property type="protein sequence ID" value="GIX79452.1"/>
    <property type="molecule type" value="Genomic_DNA"/>
</dbReference>
<dbReference type="Proteomes" id="UP001054945">
    <property type="component" value="Unassembled WGS sequence"/>
</dbReference>
<evidence type="ECO:0000256" key="1">
    <source>
        <dbReference type="ARBA" id="ARBA00023157"/>
    </source>
</evidence>
<dbReference type="CDD" id="cd00033">
    <property type="entry name" value="CCP"/>
    <property type="match status" value="1"/>
</dbReference>
<evidence type="ECO:0000313" key="3">
    <source>
        <dbReference type="EMBL" id="GIX79452.1"/>
    </source>
</evidence>
<dbReference type="InterPro" id="IPR000436">
    <property type="entry name" value="Sushi_SCR_CCP_dom"/>
</dbReference>
<reference evidence="3 4" key="1">
    <citation type="submission" date="2021-06" db="EMBL/GenBank/DDBJ databases">
        <title>Caerostris extrusa draft genome.</title>
        <authorList>
            <person name="Kono N."/>
            <person name="Arakawa K."/>
        </authorList>
    </citation>
    <scope>NUCLEOTIDE SEQUENCE [LARGE SCALE GENOMIC DNA]</scope>
</reference>
<sequence>MFGDAGCKDNPPHIRNGYYNMTEERSCWGYPSSGSHAEYHCDEDHKLLGSALYTCTDGSWCQKSYSGWRL</sequence>
<dbReference type="InterPro" id="IPR035976">
    <property type="entry name" value="Sushi/SCR/CCP_sf"/>
</dbReference>
<proteinExistence type="predicted"/>
<dbReference type="AlphaFoldDB" id="A0AAV4N7I0"/>
<dbReference type="Gene3D" id="2.10.70.10">
    <property type="entry name" value="Complement Module, domain 1"/>
    <property type="match status" value="1"/>
</dbReference>
<keyword evidence="4" id="KW-1185">Reference proteome</keyword>
<accession>A0AAV4N7I0</accession>
<evidence type="ECO:0000259" key="2">
    <source>
        <dbReference type="Pfam" id="PF00084"/>
    </source>
</evidence>
<evidence type="ECO:0000313" key="4">
    <source>
        <dbReference type="Proteomes" id="UP001054945"/>
    </source>
</evidence>
<organism evidence="3 4">
    <name type="scientific">Caerostris extrusa</name>
    <name type="common">Bark spider</name>
    <name type="synonym">Caerostris bankana</name>
    <dbReference type="NCBI Taxonomy" id="172846"/>
    <lineage>
        <taxon>Eukaryota</taxon>
        <taxon>Metazoa</taxon>
        <taxon>Ecdysozoa</taxon>
        <taxon>Arthropoda</taxon>
        <taxon>Chelicerata</taxon>
        <taxon>Arachnida</taxon>
        <taxon>Araneae</taxon>
        <taxon>Araneomorphae</taxon>
        <taxon>Entelegynae</taxon>
        <taxon>Araneoidea</taxon>
        <taxon>Araneidae</taxon>
        <taxon>Caerostris</taxon>
    </lineage>
</organism>
<feature type="domain" description="Sushi" evidence="2">
    <location>
        <begin position="10"/>
        <end position="62"/>
    </location>
</feature>
<dbReference type="SUPFAM" id="SSF57535">
    <property type="entry name" value="Complement control module/SCR domain"/>
    <property type="match status" value="1"/>
</dbReference>